<evidence type="ECO:0000313" key="2">
    <source>
        <dbReference type="Proteomes" id="UP000004703"/>
    </source>
</evidence>
<accession>A0A5E8H1X9</accession>
<organism evidence="1 2">
    <name type="scientific">Roseibium alexandrii (strain DSM 17067 / NCIMB 14079 / DFL-11)</name>
    <name type="common">Labrenzia alexandrii</name>
    <dbReference type="NCBI Taxonomy" id="244592"/>
    <lineage>
        <taxon>Bacteria</taxon>
        <taxon>Pseudomonadati</taxon>
        <taxon>Pseudomonadota</taxon>
        <taxon>Alphaproteobacteria</taxon>
        <taxon>Hyphomicrobiales</taxon>
        <taxon>Stappiaceae</taxon>
        <taxon>Roseibium</taxon>
    </lineage>
</organism>
<dbReference type="Proteomes" id="UP000004703">
    <property type="component" value="Chromosome"/>
</dbReference>
<sequence length="81" mass="8803">MSRIKESDDETRGLGDALLAFARAVHELAPDCLDPAIAAAYDALDAEKARRPNADLRLGYEFLELAQAQGTPLIVPKPKLQ</sequence>
<gene>
    <name evidence="1" type="ORF">SADFL11_3230</name>
</gene>
<reference evidence="1 2" key="2">
    <citation type="submission" date="2013-04" db="EMBL/GenBank/DDBJ databases">
        <authorList>
            <person name="Fiebig A."/>
            <person name="Pradella S."/>
            <person name="Wagner-Doebler I."/>
        </authorList>
    </citation>
    <scope>NUCLEOTIDE SEQUENCE [LARGE SCALE GENOMIC DNA]</scope>
    <source>
        <strain evidence="2">DSM 17067 / NCIMB 14079 / DFL-11</strain>
    </source>
</reference>
<proteinExistence type="predicted"/>
<dbReference type="AlphaFoldDB" id="A0A5E8H1X9"/>
<dbReference type="RefSeq" id="WP_040450709.1">
    <property type="nucleotide sequence ID" value="NZ_CM011002.1"/>
</dbReference>
<reference evidence="1 2" key="1">
    <citation type="submission" date="2008-01" db="EMBL/GenBank/DDBJ databases">
        <authorList>
            <person name="Wagner-Dobler I."/>
            <person name="Ferriera S."/>
            <person name="Johnson J."/>
            <person name="Kravitz S."/>
            <person name="Beeson K."/>
            <person name="Sutton G."/>
            <person name="Rogers Y.-H."/>
            <person name="Friedman R."/>
            <person name="Frazier M."/>
            <person name="Venter J.C."/>
        </authorList>
    </citation>
    <scope>NUCLEOTIDE SEQUENCE [LARGE SCALE GENOMIC DNA]</scope>
    <source>
        <strain evidence="2">DSM 17067 / NCIMB 14079 / DFL-11</strain>
    </source>
</reference>
<dbReference type="EMBL" id="ACCU02000002">
    <property type="protein sequence ID" value="EEE45941.2"/>
    <property type="molecule type" value="Genomic_DNA"/>
</dbReference>
<name>A0A5E8H1X9_ROSAD</name>
<protein>
    <submittedName>
        <fullName evidence="1">Uncharacterized protein</fullName>
    </submittedName>
</protein>
<evidence type="ECO:0000313" key="1">
    <source>
        <dbReference type="EMBL" id="EEE45941.2"/>
    </source>
</evidence>
<comment type="caution">
    <text evidence="1">The sequence shown here is derived from an EMBL/GenBank/DDBJ whole genome shotgun (WGS) entry which is preliminary data.</text>
</comment>